<dbReference type="Proteomes" id="UP000823893">
    <property type="component" value="Unassembled WGS sequence"/>
</dbReference>
<accession>A0A9D2N2V8</accession>
<gene>
    <name evidence="3" type="ORF">H9935_03580</name>
</gene>
<name>A0A9D2N2V8_9FIRM</name>
<reference evidence="3" key="1">
    <citation type="journal article" date="2021" name="PeerJ">
        <title>Extensive microbial diversity within the chicken gut microbiome revealed by metagenomics and culture.</title>
        <authorList>
            <person name="Gilroy R."/>
            <person name="Ravi A."/>
            <person name="Getino M."/>
            <person name="Pursley I."/>
            <person name="Horton D.L."/>
            <person name="Alikhan N.F."/>
            <person name="Baker D."/>
            <person name="Gharbi K."/>
            <person name="Hall N."/>
            <person name="Watson M."/>
            <person name="Adriaenssens E.M."/>
            <person name="Foster-Nyarko E."/>
            <person name="Jarju S."/>
            <person name="Secka A."/>
            <person name="Antonio M."/>
            <person name="Oren A."/>
            <person name="Chaudhuri R.R."/>
            <person name="La Ragione R."/>
            <person name="Hildebrand F."/>
            <person name="Pallen M.J."/>
        </authorList>
    </citation>
    <scope>NUCLEOTIDE SEQUENCE</scope>
    <source>
        <strain evidence="3">ChiSxjej6B18-287</strain>
    </source>
</reference>
<evidence type="ECO:0000256" key="2">
    <source>
        <dbReference type="SAM" id="MobiDB-lite"/>
    </source>
</evidence>
<proteinExistence type="predicted"/>
<evidence type="ECO:0000313" key="4">
    <source>
        <dbReference type="Proteomes" id="UP000823893"/>
    </source>
</evidence>
<evidence type="ECO:0000313" key="3">
    <source>
        <dbReference type="EMBL" id="HJC09880.1"/>
    </source>
</evidence>
<organism evidence="3 4">
    <name type="scientific">Candidatus Blautia merdigallinarum</name>
    <dbReference type="NCBI Taxonomy" id="2838495"/>
    <lineage>
        <taxon>Bacteria</taxon>
        <taxon>Bacillati</taxon>
        <taxon>Bacillota</taxon>
        <taxon>Clostridia</taxon>
        <taxon>Lachnospirales</taxon>
        <taxon>Lachnospiraceae</taxon>
        <taxon>Blautia</taxon>
    </lineage>
</organism>
<dbReference type="EMBL" id="DWWV01000041">
    <property type="protein sequence ID" value="HJC09880.1"/>
    <property type="molecule type" value="Genomic_DNA"/>
</dbReference>
<keyword evidence="1" id="KW-0175">Coiled coil</keyword>
<comment type="caution">
    <text evidence="3">The sequence shown here is derived from an EMBL/GenBank/DDBJ whole genome shotgun (WGS) entry which is preliminary data.</text>
</comment>
<sequence>MSSRIEQIIEEIEEYVESCKYQPLSTTKIIVNKEEIEELLRELRLKTPDEIKRYQKIISNKDAILADAQAKADNIIEDTKKQVQEMVKESEVMQQAYAQANETINSANQQAQAIIDAATNDANALRLSAVSYTDELMGNMGQIASSMLENAAGKYNEFVQALQASLDVIRQNRAELAPQLQGAASVQTAAPAQEPAQEDYQEEEPVEYEDDDEYDDEYDDLDDDFDDFDE</sequence>
<reference evidence="3" key="2">
    <citation type="submission" date="2021-04" db="EMBL/GenBank/DDBJ databases">
        <authorList>
            <person name="Gilroy R."/>
        </authorList>
    </citation>
    <scope>NUCLEOTIDE SEQUENCE</scope>
    <source>
        <strain evidence="3">ChiSxjej6B18-287</strain>
    </source>
</reference>
<evidence type="ECO:0000256" key="1">
    <source>
        <dbReference type="SAM" id="Coils"/>
    </source>
</evidence>
<protein>
    <submittedName>
        <fullName evidence="3">ATPase</fullName>
    </submittedName>
</protein>
<feature type="compositionally biased region" description="Acidic residues" evidence="2">
    <location>
        <begin position="196"/>
        <end position="230"/>
    </location>
</feature>
<feature type="coiled-coil region" evidence="1">
    <location>
        <begin position="76"/>
        <end position="117"/>
    </location>
</feature>
<feature type="region of interest" description="Disordered" evidence="2">
    <location>
        <begin position="180"/>
        <end position="230"/>
    </location>
</feature>
<dbReference type="AlphaFoldDB" id="A0A9D2N2V8"/>